<dbReference type="Proteomes" id="UP000736787">
    <property type="component" value="Unassembled WGS sequence"/>
</dbReference>
<accession>A0A329RYU7</accession>
<reference evidence="1" key="2">
    <citation type="submission" date="2018-10" db="EMBL/GenBank/DDBJ databases">
        <title>Effector identification in a new, highly contiguous assembly of the strawberry crown rot pathogen Phytophthora cactorum.</title>
        <authorList>
            <person name="Armitage A.D."/>
            <person name="Nellist C.F."/>
            <person name="Bates H."/>
            <person name="Vickerstaff R.J."/>
            <person name="Harrison R.J."/>
        </authorList>
    </citation>
    <scope>NUCLEOTIDE SEQUENCE</scope>
    <source>
        <strain evidence="1">15-7</strain>
        <strain evidence="2">4032</strain>
        <strain evidence="3">4040</strain>
        <strain evidence="4">P415</strain>
        <strain evidence="5">P421</strain>
    </source>
</reference>
<evidence type="ECO:0000313" key="7">
    <source>
        <dbReference type="Proteomes" id="UP000251314"/>
    </source>
</evidence>
<dbReference type="VEuPathDB" id="FungiDB:PC110_g13798"/>
<dbReference type="Proteomes" id="UP000760860">
    <property type="component" value="Unassembled WGS sequence"/>
</dbReference>
<evidence type="ECO:0000313" key="1">
    <source>
        <dbReference type="EMBL" id="KAG2858054.1"/>
    </source>
</evidence>
<sequence length="115" mass="13134">MVDKLRVPIENMHREITLTKEVQTKRNKNNQRGAQPVNFRVGDYVVWSRADTKVHVNKLAVKWIGPYRVIGANANSFEIEHLLTGATRNIDASRLKLYADNGLDVNDEILEHIAN</sequence>
<dbReference type="EMBL" id="RCMV01000215">
    <property type="protein sequence ID" value="KAG3221522.1"/>
    <property type="molecule type" value="Genomic_DNA"/>
</dbReference>
<dbReference type="EMBL" id="RCML01000737">
    <property type="protein sequence ID" value="KAG2970273.1"/>
    <property type="molecule type" value="Genomic_DNA"/>
</dbReference>
<evidence type="ECO:0000313" key="5">
    <source>
        <dbReference type="EMBL" id="KAG3221522.1"/>
    </source>
</evidence>
<dbReference type="Proteomes" id="UP000774804">
    <property type="component" value="Unassembled WGS sequence"/>
</dbReference>
<evidence type="ECO:0000313" key="3">
    <source>
        <dbReference type="EMBL" id="KAG2940428.1"/>
    </source>
</evidence>
<dbReference type="Proteomes" id="UP000697107">
    <property type="component" value="Unassembled WGS sequence"/>
</dbReference>
<evidence type="ECO:0000313" key="6">
    <source>
        <dbReference type="EMBL" id="RAW29857.1"/>
    </source>
</evidence>
<dbReference type="EMBL" id="RCMK01000257">
    <property type="protein sequence ID" value="KAG2940428.1"/>
    <property type="molecule type" value="Genomic_DNA"/>
</dbReference>
<dbReference type="AlphaFoldDB" id="A0A329RYU7"/>
<evidence type="ECO:0008006" key="8">
    <source>
        <dbReference type="Google" id="ProtNLM"/>
    </source>
</evidence>
<dbReference type="Proteomes" id="UP000735874">
    <property type="component" value="Unassembled WGS sequence"/>
</dbReference>
<keyword evidence="7" id="KW-1185">Reference proteome</keyword>
<protein>
    <recommendedName>
        <fullName evidence="8">Integrase zinc-binding domain-containing protein</fullName>
    </recommendedName>
</protein>
<reference evidence="6 7" key="1">
    <citation type="submission" date="2018-01" db="EMBL/GenBank/DDBJ databases">
        <title>Draft genome of the strawberry crown rot pathogen Phytophthora cactorum.</title>
        <authorList>
            <person name="Armitage A.D."/>
            <person name="Lysoe E."/>
            <person name="Nellist C.F."/>
            <person name="Harrison R.J."/>
            <person name="Brurberg M.B."/>
        </authorList>
    </citation>
    <scope>NUCLEOTIDE SEQUENCE [LARGE SCALE GENOMIC DNA]</scope>
    <source>
        <strain evidence="6 7">10300</strain>
    </source>
</reference>
<name>A0A329RYU7_9STRA</name>
<dbReference type="EMBL" id="RCMG01000266">
    <property type="protein sequence ID" value="KAG2858054.1"/>
    <property type="molecule type" value="Genomic_DNA"/>
</dbReference>
<dbReference type="EMBL" id="MJFZ01000403">
    <property type="protein sequence ID" value="RAW29857.1"/>
    <property type="molecule type" value="Genomic_DNA"/>
</dbReference>
<gene>
    <name evidence="6" type="ORF">PC110_g13798</name>
    <name evidence="1" type="ORF">PC113_g10140</name>
    <name evidence="2" type="ORF">PC115_g16489</name>
    <name evidence="3" type="ORF">PC117_g10514</name>
    <name evidence="4" type="ORF">PC118_g16972</name>
    <name evidence="5" type="ORF">PC129_g7730</name>
</gene>
<proteinExistence type="predicted"/>
<evidence type="ECO:0000313" key="4">
    <source>
        <dbReference type="EMBL" id="KAG2970273.1"/>
    </source>
</evidence>
<organism evidence="6 7">
    <name type="scientific">Phytophthora cactorum</name>
    <dbReference type="NCBI Taxonomy" id="29920"/>
    <lineage>
        <taxon>Eukaryota</taxon>
        <taxon>Sar</taxon>
        <taxon>Stramenopiles</taxon>
        <taxon>Oomycota</taxon>
        <taxon>Peronosporomycetes</taxon>
        <taxon>Peronosporales</taxon>
        <taxon>Peronosporaceae</taxon>
        <taxon>Phytophthora</taxon>
    </lineage>
</organism>
<evidence type="ECO:0000313" key="2">
    <source>
        <dbReference type="EMBL" id="KAG2899579.1"/>
    </source>
</evidence>
<comment type="caution">
    <text evidence="6">The sequence shown here is derived from an EMBL/GenBank/DDBJ whole genome shotgun (WGS) entry which is preliminary data.</text>
</comment>
<dbReference type="EMBL" id="RCMI01000725">
    <property type="protein sequence ID" value="KAG2899579.1"/>
    <property type="molecule type" value="Genomic_DNA"/>
</dbReference>
<dbReference type="Proteomes" id="UP000251314">
    <property type="component" value="Unassembled WGS sequence"/>
</dbReference>
<dbReference type="OrthoDB" id="126667at2759"/>